<feature type="compositionally biased region" description="Basic and acidic residues" evidence="1">
    <location>
        <begin position="41"/>
        <end position="69"/>
    </location>
</feature>
<feature type="compositionally biased region" description="Polar residues" evidence="1">
    <location>
        <begin position="16"/>
        <end position="33"/>
    </location>
</feature>
<dbReference type="EMBL" id="AWUE01024459">
    <property type="protein sequence ID" value="OMO50662.1"/>
    <property type="molecule type" value="Genomic_DNA"/>
</dbReference>
<feature type="region of interest" description="Disordered" evidence="1">
    <location>
        <begin position="1"/>
        <end position="69"/>
    </location>
</feature>
<organism evidence="2 3">
    <name type="scientific">Corchorus olitorius</name>
    <dbReference type="NCBI Taxonomy" id="93759"/>
    <lineage>
        <taxon>Eukaryota</taxon>
        <taxon>Viridiplantae</taxon>
        <taxon>Streptophyta</taxon>
        <taxon>Embryophyta</taxon>
        <taxon>Tracheophyta</taxon>
        <taxon>Spermatophyta</taxon>
        <taxon>Magnoliopsida</taxon>
        <taxon>eudicotyledons</taxon>
        <taxon>Gunneridae</taxon>
        <taxon>Pentapetalae</taxon>
        <taxon>rosids</taxon>
        <taxon>malvids</taxon>
        <taxon>Malvales</taxon>
        <taxon>Malvaceae</taxon>
        <taxon>Grewioideae</taxon>
        <taxon>Apeibeae</taxon>
        <taxon>Corchorus</taxon>
    </lineage>
</organism>
<evidence type="ECO:0000256" key="1">
    <source>
        <dbReference type="SAM" id="MobiDB-lite"/>
    </source>
</evidence>
<sequence>MKSRTIDSFVKKKDAQGTTSSSQEVTAEETTPQELPPVPETCKEIRPSKIPRVETDTIDSSKFEFDPAL</sequence>
<name>A0A1R3FXU6_9ROSI</name>
<feature type="non-terminal residue" evidence="2">
    <location>
        <position position="69"/>
    </location>
</feature>
<comment type="caution">
    <text evidence="2">The sequence shown here is derived from an EMBL/GenBank/DDBJ whole genome shotgun (WGS) entry which is preliminary data.</text>
</comment>
<accession>A0A1R3FXU6</accession>
<gene>
    <name evidence="2" type="ORF">COLO4_37954</name>
</gene>
<keyword evidence="3" id="KW-1185">Reference proteome</keyword>
<reference evidence="3" key="1">
    <citation type="submission" date="2013-09" db="EMBL/GenBank/DDBJ databases">
        <title>Corchorus olitorius genome sequencing.</title>
        <authorList>
            <person name="Alam M."/>
            <person name="Haque M.S."/>
            <person name="Islam M.S."/>
            <person name="Emdad E.M."/>
            <person name="Islam M.M."/>
            <person name="Ahmed B."/>
            <person name="Halim A."/>
            <person name="Hossen Q.M.M."/>
            <person name="Hossain M.Z."/>
            <person name="Ahmed R."/>
            <person name="Khan M.M."/>
            <person name="Islam R."/>
            <person name="Rashid M.M."/>
            <person name="Khan S.A."/>
            <person name="Rahman M.S."/>
            <person name="Alam M."/>
            <person name="Yahiya A.S."/>
            <person name="Khan M.S."/>
            <person name="Azam M.S."/>
            <person name="Haque T."/>
            <person name="Lashkar M.Z.H."/>
            <person name="Akhand A.I."/>
            <person name="Morshed G."/>
            <person name="Roy S."/>
            <person name="Uddin K.S."/>
            <person name="Rabeya T."/>
            <person name="Hossain A.S."/>
            <person name="Chowdhury A."/>
            <person name="Snigdha A.R."/>
            <person name="Mortoza M.S."/>
            <person name="Matin S.A."/>
            <person name="Hoque S.M.E."/>
            <person name="Islam M.K."/>
            <person name="Roy D.K."/>
            <person name="Haider R."/>
            <person name="Moosa M.M."/>
            <person name="Elias S.M."/>
            <person name="Hasan A.M."/>
            <person name="Jahan S."/>
            <person name="Shafiuddin M."/>
            <person name="Mahmood N."/>
            <person name="Shommy N.S."/>
        </authorList>
    </citation>
    <scope>NUCLEOTIDE SEQUENCE [LARGE SCALE GENOMIC DNA]</scope>
    <source>
        <strain evidence="3">cv. O-4</strain>
    </source>
</reference>
<protein>
    <submittedName>
        <fullName evidence="2">Transcription factor-like protein</fullName>
    </submittedName>
</protein>
<evidence type="ECO:0000313" key="2">
    <source>
        <dbReference type="EMBL" id="OMO50662.1"/>
    </source>
</evidence>
<proteinExistence type="predicted"/>
<dbReference type="Proteomes" id="UP000187203">
    <property type="component" value="Unassembled WGS sequence"/>
</dbReference>
<dbReference type="AlphaFoldDB" id="A0A1R3FXU6"/>
<evidence type="ECO:0000313" key="3">
    <source>
        <dbReference type="Proteomes" id="UP000187203"/>
    </source>
</evidence>